<dbReference type="EMBL" id="CAJVPS010000098">
    <property type="protein sequence ID" value="CAG8451547.1"/>
    <property type="molecule type" value="Genomic_DNA"/>
</dbReference>
<keyword evidence="1" id="KW-1133">Transmembrane helix</keyword>
<keyword evidence="1" id="KW-0812">Transmembrane</keyword>
<dbReference type="Proteomes" id="UP000789508">
    <property type="component" value="Unassembled WGS sequence"/>
</dbReference>
<comment type="caution">
    <text evidence="2">The sequence shown here is derived from an EMBL/GenBank/DDBJ whole genome shotgun (WGS) entry which is preliminary data.</text>
</comment>
<sequence length="148" mass="16915">MQTVSRMITLPPIKDLLDTPISDDIDEWLTQATCRTRTSHSQTHTPIGTLNIREALDFRVSGCLFAQRGTLFVGREKKNLAKRKKKIYTRTIIIQKTNKSNLFVSPSEMMAAAVIFSVMMFISVYDKTTYKRPGYHTLIAQSTNFSDY</sequence>
<proteinExistence type="predicted"/>
<organism evidence="2 3">
    <name type="scientific">Ambispora leptoticha</name>
    <dbReference type="NCBI Taxonomy" id="144679"/>
    <lineage>
        <taxon>Eukaryota</taxon>
        <taxon>Fungi</taxon>
        <taxon>Fungi incertae sedis</taxon>
        <taxon>Mucoromycota</taxon>
        <taxon>Glomeromycotina</taxon>
        <taxon>Glomeromycetes</taxon>
        <taxon>Archaeosporales</taxon>
        <taxon>Ambisporaceae</taxon>
        <taxon>Ambispora</taxon>
    </lineage>
</organism>
<accession>A0A9N8VJ66</accession>
<gene>
    <name evidence="2" type="ORF">ALEPTO_LOCUS1038</name>
</gene>
<evidence type="ECO:0000313" key="2">
    <source>
        <dbReference type="EMBL" id="CAG8451547.1"/>
    </source>
</evidence>
<name>A0A9N8VJ66_9GLOM</name>
<evidence type="ECO:0000313" key="3">
    <source>
        <dbReference type="Proteomes" id="UP000789508"/>
    </source>
</evidence>
<reference evidence="2" key="1">
    <citation type="submission" date="2021-06" db="EMBL/GenBank/DDBJ databases">
        <authorList>
            <person name="Kallberg Y."/>
            <person name="Tangrot J."/>
            <person name="Rosling A."/>
        </authorList>
    </citation>
    <scope>NUCLEOTIDE SEQUENCE</scope>
    <source>
        <strain evidence="2">FL130A</strain>
    </source>
</reference>
<evidence type="ECO:0000256" key="1">
    <source>
        <dbReference type="SAM" id="Phobius"/>
    </source>
</evidence>
<dbReference type="AlphaFoldDB" id="A0A9N8VJ66"/>
<feature type="transmembrane region" description="Helical" evidence="1">
    <location>
        <begin position="109"/>
        <end position="125"/>
    </location>
</feature>
<keyword evidence="3" id="KW-1185">Reference proteome</keyword>
<protein>
    <submittedName>
        <fullName evidence="2">14436_t:CDS:1</fullName>
    </submittedName>
</protein>
<keyword evidence="1" id="KW-0472">Membrane</keyword>